<dbReference type="InterPro" id="IPR038630">
    <property type="entry name" value="L24e/L24_sf"/>
</dbReference>
<evidence type="ECO:0000256" key="3">
    <source>
        <dbReference type="ARBA" id="ARBA00022517"/>
    </source>
</evidence>
<dbReference type="CDD" id="cd00472">
    <property type="entry name" value="Ribosomal_L24e_L24"/>
    <property type="match status" value="1"/>
</dbReference>
<dbReference type="SMART" id="SM00746">
    <property type="entry name" value="TRASH"/>
    <property type="match status" value="1"/>
</dbReference>
<evidence type="ECO:0000256" key="2">
    <source>
        <dbReference type="ARBA" id="ARBA00018397"/>
    </source>
</evidence>
<dbReference type="PANTHER" id="PTHR10792:SF8">
    <property type="entry name" value="RIBOSOME BIOGENESIS PROTEIN RLP24-RELATED"/>
    <property type="match status" value="1"/>
</dbReference>
<keyword evidence="7" id="KW-1185">Reference proteome</keyword>
<evidence type="ECO:0000256" key="1">
    <source>
        <dbReference type="ARBA" id="ARBA00005647"/>
    </source>
</evidence>
<dbReference type="InterPro" id="IPR000988">
    <property type="entry name" value="Ribosomal_eL24-rel_N"/>
</dbReference>
<evidence type="ECO:0000259" key="5">
    <source>
        <dbReference type="SMART" id="SM00746"/>
    </source>
</evidence>
<evidence type="ECO:0000313" key="7">
    <source>
        <dbReference type="Proteomes" id="UP001397290"/>
    </source>
</evidence>
<dbReference type="PANTHER" id="PTHR10792">
    <property type="entry name" value="60S RIBOSOMAL PROTEIN L24"/>
    <property type="match status" value="1"/>
</dbReference>
<comment type="similarity">
    <text evidence="1">Belongs to the eukaryotic ribosomal protein eL24 family.</text>
</comment>
<evidence type="ECO:0000256" key="4">
    <source>
        <dbReference type="SAM" id="MobiDB-lite"/>
    </source>
</evidence>
<feature type="compositionally biased region" description="Basic and acidic residues" evidence="4">
    <location>
        <begin position="10"/>
        <end position="29"/>
    </location>
</feature>
<reference evidence="6 7" key="1">
    <citation type="submission" date="2020-02" db="EMBL/GenBank/DDBJ databases">
        <title>Comparative genomics of the hypocrealean fungal genus Beauvera.</title>
        <authorList>
            <person name="Showalter D.N."/>
            <person name="Bushley K.E."/>
            <person name="Rehner S.A."/>
        </authorList>
    </citation>
    <scope>NUCLEOTIDE SEQUENCE [LARGE SCALE GENOMIC DNA]</scope>
    <source>
        <strain evidence="6 7">ARSEF4384</strain>
    </source>
</reference>
<dbReference type="Pfam" id="PF01246">
    <property type="entry name" value="Ribosomal_L24e"/>
    <property type="match status" value="2"/>
</dbReference>
<dbReference type="Proteomes" id="UP001397290">
    <property type="component" value="Unassembled WGS sequence"/>
</dbReference>
<dbReference type="Gene3D" id="2.30.170.20">
    <property type="entry name" value="Ribosomal protein L24e"/>
    <property type="match status" value="1"/>
</dbReference>
<sequence length="242" mass="28262">MENCLASGGGEEHTLEEKNPGWKQEDGRDADKMRIEDCSFCGRPSYPSKGITFVRNDVMSVPLLTRRPSLSLGKSFRFCRSKCHRNFKMKRNPRKLKWTKAYRRNAGKEMVVDGTLLFGQRRNEPVRYDRDLVQRTLTAMQRVSEIRQRRERVFYKRRMAGKRVRELASARKLVAENEHLLPRMRGSEKKRLEEMAAAGEEVDIEAEEMAATRTYKTKAFGQEKRRLRVRADGEVEEAMDLD</sequence>
<dbReference type="SUPFAM" id="SSF57716">
    <property type="entry name" value="Glucocorticoid receptor-like (DNA-binding domain)"/>
    <property type="match status" value="1"/>
</dbReference>
<comment type="caution">
    <text evidence="6">The sequence shown here is derived from an EMBL/GenBank/DDBJ whole genome shotgun (WGS) entry which is preliminary data.</text>
</comment>
<evidence type="ECO:0000313" key="6">
    <source>
        <dbReference type="EMBL" id="KAK8144975.1"/>
    </source>
</evidence>
<gene>
    <name evidence="6" type="ORF">G3M48_005080</name>
</gene>
<dbReference type="EMBL" id="JAAHCF010000333">
    <property type="protein sequence ID" value="KAK8144975.1"/>
    <property type="molecule type" value="Genomic_DNA"/>
</dbReference>
<name>A0AAW0RSH1_9HYPO</name>
<dbReference type="GO" id="GO:0005730">
    <property type="term" value="C:nucleolus"/>
    <property type="evidence" value="ECO:0007669"/>
    <property type="project" value="TreeGrafter"/>
</dbReference>
<dbReference type="GO" id="GO:1902626">
    <property type="term" value="P:assembly of large subunit precursor of preribosome"/>
    <property type="evidence" value="ECO:0007669"/>
    <property type="project" value="UniProtKB-ARBA"/>
</dbReference>
<dbReference type="InterPro" id="IPR056366">
    <property type="entry name" value="Ribosomal_eL24"/>
</dbReference>
<dbReference type="GO" id="GO:0003735">
    <property type="term" value="F:structural constituent of ribosome"/>
    <property type="evidence" value="ECO:0007669"/>
    <property type="project" value="InterPro"/>
</dbReference>
<dbReference type="AlphaFoldDB" id="A0AAW0RSH1"/>
<feature type="domain" description="TRASH" evidence="5">
    <location>
        <begin position="38"/>
        <end position="91"/>
    </location>
</feature>
<protein>
    <recommendedName>
        <fullName evidence="2">Ribosome biogenesis protein RLP24</fullName>
    </recommendedName>
</protein>
<dbReference type="FunFam" id="2.30.170.20:FF:000001">
    <property type="entry name" value="probable ribosome biogenesis protein RLP24"/>
    <property type="match status" value="1"/>
</dbReference>
<accession>A0AAW0RSH1</accession>
<feature type="region of interest" description="Disordered" evidence="4">
    <location>
        <begin position="1"/>
        <end position="29"/>
    </location>
</feature>
<proteinExistence type="inferred from homology"/>
<organism evidence="6 7">
    <name type="scientific">Beauveria asiatica</name>
    <dbReference type="NCBI Taxonomy" id="1069075"/>
    <lineage>
        <taxon>Eukaryota</taxon>
        <taxon>Fungi</taxon>
        <taxon>Dikarya</taxon>
        <taxon>Ascomycota</taxon>
        <taxon>Pezizomycotina</taxon>
        <taxon>Sordariomycetes</taxon>
        <taxon>Hypocreomycetidae</taxon>
        <taxon>Hypocreales</taxon>
        <taxon>Cordycipitaceae</taxon>
        <taxon>Beauveria</taxon>
    </lineage>
</organism>
<keyword evidence="3" id="KW-0690">Ribosome biogenesis</keyword>
<dbReference type="InterPro" id="IPR011017">
    <property type="entry name" value="TRASH_dom"/>
</dbReference>